<evidence type="ECO:0000256" key="5">
    <source>
        <dbReference type="SAM" id="MobiDB-lite"/>
    </source>
</evidence>
<dbReference type="Proteomes" id="UP001497444">
    <property type="component" value="Chromosome 2"/>
</dbReference>
<keyword evidence="9" id="KW-1185">Reference proteome</keyword>
<dbReference type="Pfam" id="PF00400">
    <property type="entry name" value="WD40"/>
    <property type="match status" value="5"/>
</dbReference>
<feature type="repeat" description="WD" evidence="4">
    <location>
        <begin position="720"/>
        <end position="749"/>
    </location>
</feature>
<feature type="compositionally biased region" description="Low complexity" evidence="5">
    <location>
        <begin position="46"/>
        <end position="59"/>
    </location>
</feature>
<feature type="domain" description="RING-type" evidence="7">
    <location>
        <begin position="6"/>
        <end position="74"/>
    </location>
</feature>
<keyword evidence="1 4" id="KW-0853">WD repeat</keyword>
<dbReference type="SMART" id="SM00320">
    <property type="entry name" value="WD40"/>
    <property type="match status" value="6"/>
</dbReference>
<keyword evidence="3" id="KW-0863">Zinc-finger</keyword>
<organism evidence="8 9">
    <name type="scientific">Sphagnum jensenii</name>
    <dbReference type="NCBI Taxonomy" id="128206"/>
    <lineage>
        <taxon>Eukaryota</taxon>
        <taxon>Viridiplantae</taxon>
        <taxon>Streptophyta</taxon>
        <taxon>Embryophyta</taxon>
        <taxon>Bryophyta</taxon>
        <taxon>Sphagnophytina</taxon>
        <taxon>Sphagnopsida</taxon>
        <taxon>Sphagnales</taxon>
        <taxon>Sphagnaceae</taxon>
        <taxon>Sphagnum</taxon>
    </lineage>
</organism>
<dbReference type="SUPFAM" id="SSF57850">
    <property type="entry name" value="RING/U-box"/>
    <property type="match status" value="1"/>
</dbReference>
<dbReference type="EMBL" id="OZ020097">
    <property type="protein sequence ID" value="CAK9267761.1"/>
    <property type="molecule type" value="Genomic_DNA"/>
</dbReference>
<evidence type="ECO:0000259" key="6">
    <source>
        <dbReference type="PROSITE" id="PS50011"/>
    </source>
</evidence>
<evidence type="ECO:0000313" key="8">
    <source>
        <dbReference type="EMBL" id="CAK9267761.1"/>
    </source>
</evidence>
<dbReference type="InterPro" id="IPR013083">
    <property type="entry name" value="Znf_RING/FYVE/PHD"/>
</dbReference>
<dbReference type="InterPro" id="IPR001680">
    <property type="entry name" value="WD40_rpt"/>
</dbReference>
<dbReference type="PROSITE" id="PS50089">
    <property type="entry name" value="ZF_RING_2"/>
    <property type="match status" value="1"/>
</dbReference>
<dbReference type="PROSITE" id="PS50082">
    <property type="entry name" value="WD_REPEATS_2"/>
    <property type="match status" value="3"/>
</dbReference>
<protein>
    <submittedName>
        <fullName evidence="8">Uncharacterized protein</fullName>
    </submittedName>
</protein>
<evidence type="ECO:0000259" key="7">
    <source>
        <dbReference type="PROSITE" id="PS50089"/>
    </source>
</evidence>
<dbReference type="CDD" id="cd00200">
    <property type="entry name" value="WD40"/>
    <property type="match status" value="1"/>
</dbReference>
<feature type="region of interest" description="Disordered" evidence="5">
    <location>
        <begin position="44"/>
        <end position="63"/>
    </location>
</feature>
<feature type="repeat" description="WD" evidence="4">
    <location>
        <begin position="629"/>
        <end position="670"/>
    </location>
</feature>
<dbReference type="InterPro" id="IPR036322">
    <property type="entry name" value="WD40_repeat_dom_sf"/>
</dbReference>
<dbReference type="PRINTS" id="PR00320">
    <property type="entry name" value="GPROTEINBRPT"/>
</dbReference>
<evidence type="ECO:0000256" key="3">
    <source>
        <dbReference type="PROSITE-ProRule" id="PRU00175"/>
    </source>
</evidence>
<proteinExistence type="predicted"/>
<dbReference type="SMART" id="SM00184">
    <property type="entry name" value="RING"/>
    <property type="match status" value="1"/>
</dbReference>
<dbReference type="InterPro" id="IPR020472">
    <property type="entry name" value="WD40_PAC1"/>
</dbReference>
<dbReference type="PANTHER" id="PTHR44489">
    <property type="match status" value="1"/>
</dbReference>
<dbReference type="InterPro" id="IPR011009">
    <property type="entry name" value="Kinase-like_dom_sf"/>
</dbReference>
<sequence>MLEAECVVCLQLYDEGEHLPRVLSCGHSLCDACTSDLPSQWAGTTSSSSFSSSSSVHSDAGGGGGGLIRCPECKQQTRMPLGGHSELPKNIELMRLIQSVPNSDSQELHSLKKRQIDHRAVNRKHRGEEGEKDSETAGNKFWIIPRSSVKLRGETVDGLLVADLCIDGTAWRKKTYEEVTLHLLSTAIITAGDGSSYKQSVKAAWNQLQADTRFELLKFQHISHQCEHVLEILGLWMSEEGNLFLVSKDHVQGWKKAQALLQRKKDDDDDAGTLCRLAVELCETLIEVHGHGLILGVLGAECLILDEFDHLQLHLIRALLLKQQICSSINSRVSVPELLNSLALKPGIESSPEEETGNKSSESTVGSLCWNHEYMSPEVLRCLEKVQSREEGIESSGSTGVVASDDTKFKHVITYKADSWSLGFLLLRLFSSHVVVNGVHFSEVIQSILEGRCLHLTWLEDGLPLLGQHGQLREQLSKCFAPEPSERPEVDEIWRGLKMLIDDQPLFSPAHQKGNCQESLWVFGLSGFSGDDSNLLDGSLEFEEQTGIEETIDLIEDDHSHAAEVGQETLTISRALIDSEICGTEVQTLQGHLDVVSALALCGDYLISASFDKTLRIWSLKDDRLMQVLEGHGQRITAVAVHEASNVCVSGDYGGQICVWNLSMTRSSSAPVTTWQEHDDWRYSGVASLVVSSDQVLYSGSGDRTIKAWSLMDFQFVTDMQGHKGVVSTLLVEGQVLYSGSWDGTIRLWWRPNHSILAHLGGPSSQYLGGVRTLARSSASGLLFAARDSGSIQVWRDGHEEYVRSIEQAHKGVIASVVFDGGWLYSGSWDSSIKAWPIEEVLSADAFSHVQRTCGATVTALACTHEKLYASVAHTIQGGKRLGCKENTSSC</sequence>
<gene>
    <name evidence="8" type="ORF">CSSPJE1EN1_LOCUS13239</name>
</gene>
<evidence type="ECO:0000313" key="9">
    <source>
        <dbReference type="Proteomes" id="UP001497444"/>
    </source>
</evidence>
<accession>A0ABP0WPM6</accession>
<reference evidence="8 9" key="1">
    <citation type="submission" date="2024-02" db="EMBL/GenBank/DDBJ databases">
        <authorList>
            <consortium name="ELIXIR-Norway"/>
            <consortium name="Elixir Norway"/>
        </authorList>
    </citation>
    <scope>NUCLEOTIDE SEQUENCE [LARGE SCALE GENOMIC DNA]</scope>
</reference>
<dbReference type="InterPro" id="IPR015943">
    <property type="entry name" value="WD40/YVTN_repeat-like_dom_sf"/>
</dbReference>
<dbReference type="InterPro" id="IPR044715">
    <property type="entry name" value="WDR86-like"/>
</dbReference>
<dbReference type="Gene3D" id="2.130.10.10">
    <property type="entry name" value="YVTN repeat-like/Quinoprotein amine dehydrogenase"/>
    <property type="match status" value="2"/>
</dbReference>
<dbReference type="Gene3D" id="1.10.510.10">
    <property type="entry name" value="Transferase(Phosphotransferase) domain 1"/>
    <property type="match status" value="1"/>
</dbReference>
<evidence type="ECO:0000256" key="2">
    <source>
        <dbReference type="ARBA" id="ARBA00022737"/>
    </source>
</evidence>
<dbReference type="PANTHER" id="PTHR44489:SF11">
    <property type="entry name" value="WD REPEAT DOMAIN 86"/>
    <property type="match status" value="1"/>
</dbReference>
<feature type="domain" description="Protein kinase" evidence="6">
    <location>
        <begin position="146"/>
        <end position="507"/>
    </location>
</feature>
<keyword evidence="2" id="KW-0677">Repeat</keyword>
<dbReference type="SUPFAM" id="SSF50978">
    <property type="entry name" value="WD40 repeat-like"/>
    <property type="match status" value="1"/>
</dbReference>
<dbReference type="PROSITE" id="PS50294">
    <property type="entry name" value="WD_REPEATS_REGION"/>
    <property type="match status" value="1"/>
</dbReference>
<dbReference type="InterPro" id="IPR000719">
    <property type="entry name" value="Prot_kinase_dom"/>
</dbReference>
<evidence type="ECO:0000256" key="1">
    <source>
        <dbReference type="ARBA" id="ARBA00022574"/>
    </source>
</evidence>
<dbReference type="SUPFAM" id="SSF56112">
    <property type="entry name" value="Protein kinase-like (PK-like)"/>
    <property type="match status" value="1"/>
</dbReference>
<dbReference type="PROSITE" id="PS50011">
    <property type="entry name" value="PROTEIN_KINASE_DOM"/>
    <property type="match status" value="1"/>
</dbReference>
<keyword evidence="3" id="KW-0479">Metal-binding</keyword>
<evidence type="ECO:0000256" key="4">
    <source>
        <dbReference type="PROSITE-ProRule" id="PRU00221"/>
    </source>
</evidence>
<dbReference type="InterPro" id="IPR001841">
    <property type="entry name" value="Znf_RING"/>
</dbReference>
<keyword evidence="3" id="KW-0862">Zinc</keyword>
<feature type="repeat" description="WD" evidence="4">
    <location>
        <begin position="589"/>
        <end position="628"/>
    </location>
</feature>
<name>A0ABP0WPM6_9BRYO</name>
<dbReference type="Gene3D" id="3.30.40.10">
    <property type="entry name" value="Zinc/RING finger domain, C3HC4 (zinc finger)"/>
    <property type="match status" value="1"/>
</dbReference>